<proteinExistence type="inferred from homology"/>
<sequence>MKLRPSRILRELRAGQNSTVLKLNLGDPRIVELAGLSGASAVWLCNEHVPNDWLNLEHQVRAAKLYDMDTIVRVNKGGYSEYVKPFECDATGIMVPHVTSADEARNVVDMVRCQPLGHKALDAGNMDGLFCQVPLADYAHHCNTEKFIILQIESPEALEVVEEIAAVPGFDMLLFGAGDFSHRIGKLGQATHPEVVAARKRVAAAALKHGKYPAVASLYGQKEEVLAEGTRVFTLGADVIELGNAFKKLVGDFGGSAAASGSDSIYKSK</sequence>
<evidence type="ECO:0000256" key="1">
    <source>
        <dbReference type="ARBA" id="ARBA00005568"/>
    </source>
</evidence>
<dbReference type="GO" id="GO:0046872">
    <property type="term" value="F:metal ion binding"/>
    <property type="evidence" value="ECO:0007669"/>
    <property type="project" value="UniProtKB-KW"/>
</dbReference>
<comment type="similarity">
    <text evidence="1">Belongs to the HpcH/HpaI aldolase family.</text>
</comment>
<name>A0A7W8DI46_9BACT</name>
<dbReference type="RefSeq" id="WP_184337524.1">
    <property type="nucleotide sequence ID" value="NZ_JACHIG010000001.1"/>
</dbReference>
<evidence type="ECO:0000259" key="4">
    <source>
        <dbReference type="Pfam" id="PF03328"/>
    </source>
</evidence>
<dbReference type="InterPro" id="IPR005000">
    <property type="entry name" value="Aldolase/citrate-lyase_domain"/>
</dbReference>
<dbReference type="Gene3D" id="3.20.20.60">
    <property type="entry name" value="Phosphoenolpyruvate-binding domains"/>
    <property type="match status" value="1"/>
</dbReference>
<dbReference type="EMBL" id="JACHIG010000001">
    <property type="protein sequence ID" value="MBB5030663.1"/>
    <property type="molecule type" value="Genomic_DNA"/>
</dbReference>
<dbReference type="InterPro" id="IPR015813">
    <property type="entry name" value="Pyrv/PenolPyrv_kinase-like_dom"/>
</dbReference>
<dbReference type="InterPro" id="IPR040442">
    <property type="entry name" value="Pyrv_kinase-like_dom_sf"/>
</dbReference>
<organism evidence="5 6">
    <name type="scientific">Prosthecobacter vanneervenii</name>
    <dbReference type="NCBI Taxonomy" id="48466"/>
    <lineage>
        <taxon>Bacteria</taxon>
        <taxon>Pseudomonadati</taxon>
        <taxon>Verrucomicrobiota</taxon>
        <taxon>Verrucomicrobiia</taxon>
        <taxon>Verrucomicrobiales</taxon>
        <taxon>Verrucomicrobiaceae</taxon>
        <taxon>Prosthecobacter</taxon>
    </lineage>
</organism>
<gene>
    <name evidence="5" type="ORF">HNQ65_000217</name>
</gene>
<comment type="caution">
    <text evidence="5">The sequence shown here is derived from an EMBL/GenBank/DDBJ whole genome shotgun (WGS) entry which is preliminary data.</text>
</comment>
<dbReference type="GO" id="GO:0005737">
    <property type="term" value="C:cytoplasm"/>
    <property type="evidence" value="ECO:0007669"/>
    <property type="project" value="TreeGrafter"/>
</dbReference>
<evidence type="ECO:0000256" key="2">
    <source>
        <dbReference type="ARBA" id="ARBA00022723"/>
    </source>
</evidence>
<accession>A0A7W8DI46</accession>
<protein>
    <submittedName>
        <fullName evidence="5">4-hydroxy-2-oxoheptanedioate aldolase</fullName>
        <ecNumber evidence="5">4.1.2.52</ecNumber>
    </submittedName>
</protein>
<keyword evidence="3 5" id="KW-0456">Lyase</keyword>
<dbReference type="EC" id="4.1.2.52" evidence="5"/>
<dbReference type="Pfam" id="PF03328">
    <property type="entry name" value="HpcH_HpaI"/>
    <property type="match status" value="1"/>
</dbReference>
<evidence type="ECO:0000256" key="3">
    <source>
        <dbReference type="ARBA" id="ARBA00023239"/>
    </source>
</evidence>
<reference evidence="5 6" key="1">
    <citation type="submission" date="2020-08" db="EMBL/GenBank/DDBJ databases">
        <title>Genomic Encyclopedia of Type Strains, Phase IV (KMG-IV): sequencing the most valuable type-strain genomes for metagenomic binning, comparative biology and taxonomic classification.</title>
        <authorList>
            <person name="Goeker M."/>
        </authorList>
    </citation>
    <scope>NUCLEOTIDE SEQUENCE [LARGE SCALE GENOMIC DNA]</scope>
    <source>
        <strain evidence="5 6">DSM 12252</strain>
    </source>
</reference>
<dbReference type="PANTHER" id="PTHR30502">
    <property type="entry name" value="2-KETO-3-DEOXY-L-RHAMNONATE ALDOLASE"/>
    <property type="match status" value="1"/>
</dbReference>
<evidence type="ECO:0000313" key="5">
    <source>
        <dbReference type="EMBL" id="MBB5030663.1"/>
    </source>
</evidence>
<feature type="domain" description="HpcH/HpaI aldolase/citrate lyase" evidence="4">
    <location>
        <begin position="23"/>
        <end position="242"/>
    </location>
</feature>
<dbReference type="AlphaFoldDB" id="A0A7W8DI46"/>
<keyword evidence="2" id="KW-0479">Metal-binding</keyword>
<evidence type="ECO:0000313" key="6">
    <source>
        <dbReference type="Proteomes" id="UP000590740"/>
    </source>
</evidence>
<dbReference type="PANTHER" id="PTHR30502:SF0">
    <property type="entry name" value="PHOSPHOENOLPYRUVATE CARBOXYLASE FAMILY PROTEIN"/>
    <property type="match status" value="1"/>
</dbReference>
<dbReference type="GO" id="GO:0016832">
    <property type="term" value="F:aldehyde-lyase activity"/>
    <property type="evidence" value="ECO:0007669"/>
    <property type="project" value="TreeGrafter"/>
</dbReference>
<keyword evidence="6" id="KW-1185">Reference proteome</keyword>
<dbReference type="Proteomes" id="UP000590740">
    <property type="component" value="Unassembled WGS sequence"/>
</dbReference>
<dbReference type="SUPFAM" id="SSF51621">
    <property type="entry name" value="Phosphoenolpyruvate/pyruvate domain"/>
    <property type="match status" value="1"/>
</dbReference>
<dbReference type="InterPro" id="IPR050251">
    <property type="entry name" value="HpcH-HpaI_aldolase"/>
</dbReference>